<feature type="signal peptide" evidence="1">
    <location>
        <begin position="1"/>
        <end position="22"/>
    </location>
</feature>
<keyword evidence="1" id="KW-0732">Signal</keyword>
<proteinExistence type="predicted"/>
<evidence type="ECO:0000313" key="3">
    <source>
        <dbReference type="Proteomes" id="UP000298649"/>
    </source>
</evidence>
<dbReference type="Proteomes" id="UP000298649">
    <property type="component" value="Chromosome circular"/>
</dbReference>
<sequence length="143" mass="16259">MMYRLPLLPAVLLLAISGPLQGAAEVKSSKEIKIGFVVELDGADRISGTAFCRTGNTCRLVDQKSPKLTLDIKVNSFYSEMEIDCEDDCSLPSGMRAITFDNTREFDIWEGETGVLIQSVFRRWERRGKIVLDFSYPKRTMRW</sequence>
<name>A0A4D7YA56_AGRTU</name>
<evidence type="ECO:0000256" key="1">
    <source>
        <dbReference type="SAM" id="SignalP"/>
    </source>
</evidence>
<protein>
    <submittedName>
        <fullName evidence="2">Uncharacterized protein</fullName>
    </submittedName>
</protein>
<dbReference type="AlphaFoldDB" id="A0A4D7YA56"/>
<gene>
    <name evidence="2" type="ORF">CFBP7129_07710</name>
</gene>
<reference evidence="2 3" key="1">
    <citation type="submission" date="2019-04" db="EMBL/GenBank/DDBJ databases">
        <title>Complete genome sequence of Agrobacterium tumefaciens CFBP7129.</title>
        <authorList>
            <person name="Haryono M."/>
            <person name="Lin Y.-C."/>
            <person name="Lai E.-M."/>
            <person name="Kuo C.-H."/>
        </authorList>
    </citation>
    <scope>NUCLEOTIDE SEQUENCE [LARGE SCALE GENOMIC DNA]</scope>
    <source>
        <strain evidence="2 3">CFBP7129</strain>
    </source>
</reference>
<organism evidence="2 3">
    <name type="scientific">Agrobacterium tumefaciens</name>
    <dbReference type="NCBI Taxonomy" id="358"/>
    <lineage>
        <taxon>Bacteria</taxon>
        <taxon>Pseudomonadati</taxon>
        <taxon>Pseudomonadota</taxon>
        <taxon>Alphaproteobacteria</taxon>
        <taxon>Hyphomicrobiales</taxon>
        <taxon>Rhizobiaceae</taxon>
        <taxon>Rhizobium/Agrobacterium group</taxon>
        <taxon>Agrobacterium</taxon>
        <taxon>Agrobacterium tumefaciens complex</taxon>
    </lineage>
</organism>
<feature type="chain" id="PRO_5020300981" evidence="1">
    <location>
        <begin position="23"/>
        <end position="143"/>
    </location>
</feature>
<evidence type="ECO:0000313" key="2">
    <source>
        <dbReference type="EMBL" id="QCL94091.1"/>
    </source>
</evidence>
<accession>A0A4D7YA56</accession>
<dbReference type="EMBL" id="CP039922">
    <property type="protein sequence ID" value="QCL94091.1"/>
    <property type="molecule type" value="Genomic_DNA"/>
</dbReference>